<name>A0A837ILV3_9BACT</name>
<evidence type="ECO:0000313" key="2">
    <source>
        <dbReference type="EMBL" id="KKU92622.1"/>
    </source>
</evidence>
<dbReference type="AlphaFoldDB" id="A0A837ILV3"/>
<proteinExistence type="predicted"/>
<reference evidence="2 3" key="1">
    <citation type="journal article" date="2015" name="Nature">
        <title>rRNA introns, odd ribosomes, and small enigmatic genomes across a large radiation of phyla.</title>
        <authorList>
            <person name="Brown C.T."/>
            <person name="Hug L.A."/>
            <person name="Thomas B.C."/>
            <person name="Sharon I."/>
            <person name="Castelle C.J."/>
            <person name="Singh A."/>
            <person name="Wilkins M.J."/>
            <person name="Williams K.H."/>
            <person name="Banfield J.F."/>
        </authorList>
    </citation>
    <scope>NUCLEOTIDE SEQUENCE [LARGE SCALE GENOMIC DNA]</scope>
</reference>
<gene>
    <name evidence="2" type="ORF">UY25_C0011G0010</name>
</gene>
<dbReference type="EMBL" id="LCPH01000011">
    <property type="protein sequence ID" value="KKU92622.1"/>
    <property type="molecule type" value="Genomic_DNA"/>
</dbReference>
<keyword evidence="1" id="KW-1133">Transmembrane helix</keyword>
<protein>
    <submittedName>
        <fullName evidence="2">Uncharacterized protein</fullName>
    </submittedName>
</protein>
<accession>A0A837ILV3</accession>
<keyword evidence="1" id="KW-0472">Membrane</keyword>
<organism evidence="2 3">
    <name type="scientific">Candidatus Yanofskybacteria bacterium GW2011_GWC1_48_11</name>
    <dbReference type="NCBI Taxonomy" id="1619027"/>
    <lineage>
        <taxon>Bacteria</taxon>
        <taxon>Candidatus Yanofskyibacteriota</taxon>
    </lineage>
</organism>
<dbReference type="Proteomes" id="UP000034462">
    <property type="component" value="Unassembled WGS sequence"/>
</dbReference>
<evidence type="ECO:0000256" key="1">
    <source>
        <dbReference type="SAM" id="Phobius"/>
    </source>
</evidence>
<keyword evidence="1" id="KW-0812">Transmembrane</keyword>
<comment type="caution">
    <text evidence="2">The sequence shown here is derived from an EMBL/GenBank/DDBJ whole genome shotgun (WGS) entry which is preliminary data.</text>
</comment>
<feature type="transmembrane region" description="Helical" evidence="1">
    <location>
        <begin position="12"/>
        <end position="33"/>
    </location>
</feature>
<sequence>MLTLCTIPHLGWLFLVVATSTMVVSIVWAWRLGKASYLDNLKKKHFEEWGYSRDSVSTSLNHIAAKLGRGYQMRDNVIKSLGEGCTKRNWEEVELFGNALVETTAKIDRLRTERHEAEATAKLMGFGQLVDDIHAKGIPSPEQSPK</sequence>
<evidence type="ECO:0000313" key="3">
    <source>
        <dbReference type="Proteomes" id="UP000034462"/>
    </source>
</evidence>